<proteinExistence type="predicted"/>
<name>A0A1Z5SAR0_SORBI</name>
<evidence type="ECO:0000313" key="1">
    <source>
        <dbReference type="EMBL" id="OQU92997.1"/>
    </source>
</evidence>
<protein>
    <submittedName>
        <fullName evidence="1">Uncharacterized protein</fullName>
    </submittedName>
</protein>
<sequence>MRCVETNSRLLSFVLQCTGNNIRGTYMSHYVKELRRHLPASPSYNKMDHCMHWALTFCPEYIIVSYGEKGRWLFACYSGWLEVTFPGDGDSVDLQQRACCLAACCYICRKEIHDRVNCDSVNGVCFYMYAMPDSYAIIPLIIVKANTCSAFCSSSSHPPSRGL</sequence>
<dbReference type="InParanoid" id="A0A1Z5SAR0"/>
<dbReference type="EMBL" id="CM000760">
    <property type="protein sequence ID" value="OQU92997.1"/>
    <property type="molecule type" value="Genomic_DNA"/>
</dbReference>
<accession>A0A1Z5SAR0</accession>
<reference evidence="2" key="2">
    <citation type="journal article" date="2018" name="Plant J.">
        <title>The Sorghum bicolor reference genome: improved assembly, gene annotations, a transcriptome atlas, and signatures of genome organization.</title>
        <authorList>
            <person name="McCormick R.F."/>
            <person name="Truong S.K."/>
            <person name="Sreedasyam A."/>
            <person name="Jenkins J."/>
            <person name="Shu S."/>
            <person name="Sims D."/>
            <person name="Kennedy M."/>
            <person name="Amirebrahimi M."/>
            <person name="Weers B.D."/>
            <person name="McKinley B."/>
            <person name="Mattison A."/>
            <person name="Morishige D.T."/>
            <person name="Grimwood J."/>
            <person name="Schmutz J."/>
            <person name="Mullet J.E."/>
        </authorList>
    </citation>
    <scope>NUCLEOTIDE SEQUENCE [LARGE SCALE GENOMIC DNA]</scope>
    <source>
        <strain evidence="2">cv. BTx623</strain>
    </source>
</reference>
<evidence type="ECO:0000313" key="2">
    <source>
        <dbReference type="Proteomes" id="UP000000768"/>
    </source>
</evidence>
<reference evidence="1 2" key="1">
    <citation type="journal article" date="2009" name="Nature">
        <title>The Sorghum bicolor genome and the diversification of grasses.</title>
        <authorList>
            <person name="Paterson A.H."/>
            <person name="Bowers J.E."/>
            <person name="Bruggmann R."/>
            <person name="Dubchak I."/>
            <person name="Grimwood J."/>
            <person name="Gundlach H."/>
            <person name="Haberer G."/>
            <person name="Hellsten U."/>
            <person name="Mitros T."/>
            <person name="Poliakov A."/>
            <person name="Schmutz J."/>
            <person name="Spannagl M."/>
            <person name="Tang H."/>
            <person name="Wang X."/>
            <person name="Wicker T."/>
            <person name="Bharti A.K."/>
            <person name="Chapman J."/>
            <person name="Feltus F.A."/>
            <person name="Gowik U."/>
            <person name="Grigoriev I.V."/>
            <person name="Lyons E."/>
            <person name="Maher C.A."/>
            <person name="Martis M."/>
            <person name="Narechania A."/>
            <person name="Otillar R.P."/>
            <person name="Penning B.W."/>
            <person name="Salamov A.A."/>
            <person name="Wang Y."/>
            <person name="Zhang L."/>
            <person name="Carpita N.C."/>
            <person name="Freeling M."/>
            <person name="Gingle A.R."/>
            <person name="Hash C.T."/>
            <person name="Keller B."/>
            <person name="Klein P."/>
            <person name="Kresovich S."/>
            <person name="McCann M.C."/>
            <person name="Ming R."/>
            <person name="Peterson D.G."/>
            <person name="Mehboob-ur-Rahman"/>
            <person name="Ware D."/>
            <person name="Westhoff P."/>
            <person name="Mayer K.F."/>
            <person name="Messing J."/>
            <person name="Rokhsar D.S."/>
        </authorList>
    </citation>
    <scope>NUCLEOTIDE SEQUENCE [LARGE SCALE GENOMIC DNA]</scope>
    <source>
        <strain evidence="2">cv. BTx623</strain>
    </source>
</reference>
<keyword evidence="2" id="KW-1185">Reference proteome</keyword>
<dbReference type="AlphaFoldDB" id="A0A1Z5SAR0"/>
<organism evidence="1 2">
    <name type="scientific">Sorghum bicolor</name>
    <name type="common">Sorghum</name>
    <name type="synonym">Sorghum vulgare</name>
    <dbReference type="NCBI Taxonomy" id="4558"/>
    <lineage>
        <taxon>Eukaryota</taxon>
        <taxon>Viridiplantae</taxon>
        <taxon>Streptophyta</taxon>
        <taxon>Embryophyta</taxon>
        <taxon>Tracheophyta</taxon>
        <taxon>Spermatophyta</taxon>
        <taxon>Magnoliopsida</taxon>
        <taxon>Liliopsida</taxon>
        <taxon>Poales</taxon>
        <taxon>Poaceae</taxon>
        <taxon>PACMAD clade</taxon>
        <taxon>Panicoideae</taxon>
        <taxon>Andropogonodae</taxon>
        <taxon>Andropogoneae</taxon>
        <taxon>Sorghinae</taxon>
        <taxon>Sorghum</taxon>
    </lineage>
</organism>
<gene>
    <name evidence="1" type="ORF">SORBI_3001G455250</name>
</gene>
<dbReference type="Proteomes" id="UP000000768">
    <property type="component" value="Chromosome 1"/>
</dbReference>
<dbReference type="Gramene" id="OQU92997">
    <property type="protein sequence ID" value="OQU92997"/>
    <property type="gene ID" value="SORBI_3001G455250"/>
</dbReference>